<feature type="transmembrane region" description="Helical" evidence="1">
    <location>
        <begin position="397"/>
        <end position="415"/>
    </location>
</feature>
<dbReference type="EMBL" id="SRKZ01000006">
    <property type="protein sequence ID" value="TGD78527.1"/>
    <property type="molecule type" value="Genomic_DNA"/>
</dbReference>
<evidence type="ECO:0000313" key="3">
    <source>
        <dbReference type="Proteomes" id="UP000298284"/>
    </source>
</evidence>
<feature type="transmembrane region" description="Helical" evidence="1">
    <location>
        <begin position="98"/>
        <end position="119"/>
    </location>
</feature>
<accession>A0A4Z0MGP1</accession>
<dbReference type="AlphaFoldDB" id="A0A4Z0MGP1"/>
<sequence>MMLKKVLRNLLPSTHCGYVWCVIALVMLGAAGRAAHWNHNNVFVWDVGGYYSYLPATFLTNDLGDGSFLRMARHNYRPDMDPEYGFIRLPNSRMVFKYPIGMAVAYSPFFWLTNFIYKIKGRPVTTGYEHMYQYMISLGCMGYVLAGLALLGLEIRRFFSDSVAAVTLLIIALCTNLFTYAVYEPLMAHGTLFLLTVLLLRTTRQWYEQATHWGALSLGLVIGILLLIRPSELLLLLVPVLWGLTCRAATITRLRFWAQHWRHIVLGVIVVGLIGSLQLIFWRVVGGQWFVPFYPGETFHFDQPHVWEGLFSVKKGWLLYSPLLALGLLGVAWVRQWAAPMLPIMIVLIPIYIYCTFCWWDWGYGGSYGGRALISLYPILAFGMASFLQRWLHSRNYGLLTALTPLILLGLLQNYQYSIGLINCCTMTWETYKQFFLQLDWPRENG</sequence>
<feature type="transmembrane region" description="Helical" evidence="1">
    <location>
        <begin position="264"/>
        <end position="285"/>
    </location>
</feature>
<organism evidence="2 3">
    <name type="scientific">Hymenobacter wooponensis</name>
    <dbReference type="NCBI Taxonomy" id="1525360"/>
    <lineage>
        <taxon>Bacteria</taxon>
        <taxon>Pseudomonadati</taxon>
        <taxon>Bacteroidota</taxon>
        <taxon>Cytophagia</taxon>
        <taxon>Cytophagales</taxon>
        <taxon>Hymenobacteraceae</taxon>
        <taxon>Hymenobacter</taxon>
    </lineage>
</organism>
<dbReference type="Proteomes" id="UP000298284">
    <property type="component" value="Unassembled WGS sequence"/>
</dbReference>
<feature type="transmembrane region" description="Helical" evidence="1">
    <location>
        <begin position="131"/>
        <end position="151"/>
    </location>
</feature>
<comment type="caution">
    <text evidence="2">The sequence shown here is derived from an EMBL/GenBank/DDBJ whole genome shotgun (WGS) entry which is preliminary data.</text>
</comment>
<feature type="transmembrane region" description="Helical" evidence="1">
    <location>
        <begin position="341"/>
        <end position="362"/>
    </location>
</feature>
<evidence type="ECO:0000313" key="2">
    <source>
        <dbReference type="EMBL" id="TGD78527.1"/>
    </source>
</evidence>
<name>A0A4Z0MGP1_9BACT</name>
<keyword evidence="3" id="KW-1185">Reference proteome</keyword>
<feature type="transmembrane region" description="Helical" evidence="1">
    <location>
        <begin position="317"/>
        <end position="334"/>
    </location>
</feature>
<reference evidence="2 3" key="1">
    <citation type="submission" date="2019-04" db="EMBL/GenBank/DDBJ databases">
        <authorList>
            <person name="Feng G."/>
            <person name="Zhang J."/>
            <person name="Zhu H."/>
        </authorList>
    </citation>
    <scope>NUCLEOTIDE SEQUENCE [LARGE SCALE GENOMIC DNA]</scope>
    <source>
        <strain evidence="2 3">JCM 19491</strain>
    </source>
</reference>
<proteinExistence type="predicted"/>
<feature type="transmembrane region" description="Helical" evidence="1">
    <location>
        <begin position="368"/>
        <end position="388"/>
    </location>
</feature>
<evidence type="ECO:0000256" key="1">
    <source>
        <dbReference type="SAM" id="Phobius"/>
    </source>
</evidence>
<keyword evidence="1" id="KW-0472">Membrane</keyword>
<protein>
    <recommendedName>
        <fullName evidence="4">Glycosyltransferase RgtA/B/C/D-like domain-containing protein</fullName>
    </recommendedName>
</protein>
<gene>
    <name evidence="2" type="ORF">EU557_20725</name>
</gene>
<feature type="transmembrane region" description="Helical" evidence="1">
    <location>
        <begin position="163"/>
        <end position="180"/>
    </location>
</feature>
<evidence type="ECO:0008006" key="4">
    <source>
        <dbReference type="Google" id="ProtNLM"/>
    </source>
</evidence>
<feature type="transmembrane region" description="Helical" evidence="1">
    <location>
        <begin position="12"/>
        <end position="31"/>
    </location>
</feature>
<dbReference type="OrthoDB" id="136762at2"/>
<keyword evidence="1" id="KW-1133">Transmembrane helix</keyword>
<keyword evidence="1" id="KW-0812">Transmembrane</keyword>